<sequence>MIKTGFIIKNLCKKFKIEDDEHIVFSDISLEIPGDKITVILGESGCGKTTLLRILSNLDTSDKGEVSYIDNKHKIKPKVGVVFQESRLMPWLTVKENISFHSKKMDDKDLNKYLSMMKLEKFKNSYPSELSGGMANRVSIARALSYNPDILLMDEPFAALDYFTRRKMQKEVINIHEKTKKGVVFVTHNIDEALAIADKILVIKKDKSIKEFIIKDDYSRDLGNSYYIDLKKIILNELGEE</sequence>
<evidence type="ECO:0000256" key="2">
    <source>
        <dbReference type="ARBA" id="ARBA00022741"/>
    </source>
</evidence>
<evidence type="ECO:0000259" key="4">
    <source>
        <dbReference type="PROSITE" id="PS50893"/>
    </source>
</evidence>
<dbReference type="PANTHER" id="PTHR42788:SF13">
    <property type="entry name" value="ALIPHATIC SULFONATES IMPORT ATP-BINDING PROTEIN SSUB"/>
    <property type="match status" value="1"/>
</dbReference>
<dbReference type="PROSITE" id="PS50893">
    <property type="entry name" value="ABC_TRANSPORTER_2"/>
    <property type="match status" value="1"/>
</dbReference>
<reference evidence="5 6" key="1">
    <citation type="submission" date="2021-10" db="EMBL/GenBank/DDBJ databases">
        <title>Collection of gut derived symbiotic bacterial strains cultured from healthy donors.</title>
        <authorList>
            <person name="Lin H."/>
            <person name="Littmann E."/>
            <person name="Claire K."/>
            <person name="Pamer E."/>
        </authorList>
    </citation>
    <scope>NUCLEOTIDE SEQUENCE [LARGE SCALE GENOMIC DNA]</scope>
    <source>
        <strain evidence="5 6">MSK.17.68</strain>
    </source>
</reference>
<dbReference type="SUPFAM" id="SSF52540">
    <property type="entry name" value="P-loop containing nucleoside triphosphate hydrolases"/>
    <property type="match status" value="1"/>
</dbReference>
<proteinExistence type="predicted"/>
<keyword evidence="6" id="KW-1185">Reference proteome</keyword>
<dbReference type="InterPro" id="IPR017871">
    <property type="entry name" value="ABC_transporter-like_CS"/>
</dbReference>
<dbReference type="InterPro" id="IPR003593">
    <property type="entry name" value="AAA+_ATPase"/>
</dbReference>
<dbReference type="Proteomes" id="UP001299409">
    <property type="component" value="Unassembled WGS sequence"/>
</dbReference>
<dbReference type="GO" id="GO:0005524">
    <property type="term" value="F:ATP binding"/>
    <property type="evidence" value="ECO:0007669"/>
    <property type="project" value="UniProtKB-KW"/>
</dbReference>
<dbReference type="Pfam" id="PF00005">
    <property type="entry name" value="ABC_tran"/>
    <property type="match status" value="1"/>
</dbReference>
<protein>
    <submittedName>
        <fullName evidence="5">ABC transporter ATP-binding protein</fullName>
    </submittedName>
</protein>
<evidence type="ECO:0000256" key="1">
    <source>
        <dbReference type="ARBA" id="ARBA00022448"/>
    </source>
</evidence>
<keyword evidence="1" id="KW-0813">Transport</keyword>
<dbReference type="PROSITE" id="PS00211">
    <property type="entry name" value="ABC_TRANSPORTER_1"/>
    <property type="match status" value="1"/>
</dbReference>
<dbReference type="InterPro" id="IPR003439">
    <property type="entry name" value="ABC_transporter-like_ATP-bd"/>
</dbReference>
<name>A0ABS8CWB7_9FIRM</name>
<dbReference type="RefSeq" id="WP_226913881.1">
    <property type="nucleotide sequence ID" value="NZ_BAABXU010000001.1"/>
</dbReference>
<evidence type="ECO:0000256" key="3">
    <source>
        <dbReference type="ARBA" id="ARBA00022840"/>
    </source>
</evidence>
<organism evidence="5 6">
    <name type="scientific">Intestinibacter bartlettii</name>
    <dbReference type="NCBI Taxonomy" id="261299"/>
    <lineage>
        <taxon>Bacteria</taxon>
        <taxon>Bacillati</taxon>
        <taxon>Bacillota</taxon>
        <taxon>Clostridia</taxon>
        <taxon>Peptostreptococcales</taxon>
        <taxon>Peptostreptococcaceae</taxon>
        <taxon>Intestinibacter</taxon>
    </lineage>
</organism>
<dbReference type="EMBL" id="JAJBMB010000004">
    <property type="protein sequence ID" value="MCB5445761.1"/>
    <property type="molecule type" value="Genomic_DNA"/>
</dbReference>
<keyword evidence="2" id="KW-0547">Nucleotide-binding</keyword>
<dbReference type="SMART" id="SM00382">
    <property type="entry name" value="AAA"/>
    <property type="match status" value="1"/>
</dbReference>
<evidence type="ECO:0000313" key="6">
    <source>
        <dbReference type="Proteomes" id="UP001299409"/>
    </source>
</evidence>
<dbReference type="Gene3D" id="3.40.50.300">
    <property type="entry name" value="P-loop containing nucleotide triphosphate hydrolases"/>
    <property type="match status" value="1"/>
</dbReference>
<dbReference type="InterPro" id="IPR027417">
    <property type="entry name" value="P-loop_NTPase"/>
</dbReference>
<dbReference type="InterPro" id="IPR050166">
    <property type="entry name" value="ABC_transporter_ATP-bind"/>
</dbReference>
<accession>A0ABS8CWB7</accession>
<comment type="caution">
    <text evidence="5">The sequence shown here is derived from an EMBL/GenBank/DDBJ whole genome shotgun (WGS) entry which is preliminary data.</text>
</comment>
<feature type="domain" description="ABC transporter" evidence="4">
    <location>
        <begin position="6"/>
        <end position="230"/>
    </location>
</feature>
<keyword evidence="3 5" id="KW-0067">ATP-binding</keyword>
<dbReference type="PANTHER" id="PTHR42788">
    <property type="entry name" value="TAURINE IMPORT ATP-BINDING PROTEIN-RELATED"/>
    <property type="match status" value="1"/>
</dbReference>
<evidence type="ECO:0000313" key="5">
    <source>
        <dbReference type="EMBL" id="MCB5445761.1"/>
    </source>
</evidence>
<gene>
    <name evidence="5" type="ORF">LIP50_06025</name>
</gene>